<evidence type="ECO:0000256" key="1">
    <source>
        <dbReference type="SAM" id="MobiDB-lite"/>
    </source>
</evidence>
<organism evidence="2 3">
    <name type="scientific">Ceratodon purpureus</name>
    <name type="common">Fire moss</name>
    <name type="synonym">Dicranum purpureum</name>
    <dbReference type="NCBI Taxonomy" id="3225"/>
    <lineage>
        <taxon>Eukaryota</taxon>
        <taxon>Viridiplantae</taxon>
        <taxon>Streptophyta</taxon>
        <taxon>Embryophyta</taxon>
        <taxon>Bryophyta</taxon>
        <taxon>Bryophytina</taxon>
        <taxon>Bryopsida</taxon>
        <taxon>Dicranidae</taxon>
        <taxon>Pseudoditrichales</taxon>
        <taxon>Ditrichaceae</taxon>
        <taxon>Ceratodon</taxon>
    </lineage>
</organism>
<sequence>MNPTECNPVGAAGMSKQMAGAGSGPGTTAGSGNKRGGEKKARAKTPAVQQGPRAPVRRICQKNGILGDGMEHLRAGKHASPAFLAGGHGIGETSVGETGPGPSHVPE</sequence>
<feature type="region of interest" description="Disordered" evidence="1">
    <location>
        <begin position="1"/>
        <end position="59"/>
    </location>
</feature>
<proteinExistence type="predicted"/>
<keyword evidence="3" id="KW-1185">Reference proteome</keyword>
<dbReference type="AlphaFoldDB" id="A0A8T0HNI2"/>
<evidence type="ECO:0000313" key="3">
    <source>
        <dbReference type="Proteomes" id="UP000822688"/>
    </source>
</evidence>
<accession>A0A8T0HNI2</accession>
<reference evidence="2" key="1">
    <citation type="submission" date="2020-06" db="EMBL/GenBank/DDBJ databases">
        <title>WGS assembly of Ceratodon purpureus strain R40.</title>
        <authorList>
            <person name="Carey S.B."/>
            <person name="Jenkins J."/>
            <person name="Shu S."/>
            <person name="Lovell J.T."/>
            <person name="Sreedasyam A."/>
            <person name="Maumus F."/>
            <person name="Tiley G.P."/>
            <person name="Fernandez-Pozo N."/>
            <person name="Barry K."/>
            <person name="Chen C."/>
            <person name="Wang M."/>
            <person name="Lipzen A."/>
            <person name="Daum C."/>
            <person name="Saski C.A."/>
            <person name="Payton A.C."/>
            <person name="Mcbreen J.C."/>
            <person name="Conrad R.E."/>
            <person name="Kollar L.M."/>
            <person name="Olsson S."/>
            <person name="Huttunen S."/>
            <person name="Landis J.B."/>
            <person name="Wickett N.J."/>
            <person name="Johnson M.G."/>
            <person name="Rensing S.A."/>
            <person name="Grimwood J."/>
            <person name="Schmutz J."/>
            <person name="Mcdaniel S.F."/>
        </authorList>
    </citation>
    <scope>NUCLEOTIDE SEQUENCE</scope>
    <source>
        <strain evidence="2">R40</strain>
    </source>
</reference>
<protein>
    <submittedName>
        <fullName evidence="2">Uncharacterized protein</fullName>
    </submittedName>
</protein>
<comment type="caution">
    <text evidence="2">The sequence shown here is derived from an EMBL/GenBank/DDBJ whole genome shotgun (WGS) entry which is preliminary data.</text>
</comment>
<gene>
    <name evidence="2" type="ORF">KC19_VG074000</name>
</gene>
<evidence type="ECO:0000313" key="2">
    <source>
        <dbReference type="EMBL" id="KAG0572168.1"/>
    </source>
</evidence>
<dbReference type="EMBL" id="CM026426">
    <property type="protein sequence ID" value="KAG0572168.1"/>
    <property type="molecule type" value="Genomic_DNA"/>
</dbReference>
<dbReference type="Proteomes" id="UP000822688">
    <property type="component" value="Chromosome V"/>
</dbReference>
<feature type="region of interest" description="Disordered" evidence="1">
    <location>
        <begin position="77"/>
        <end position="107"/>
    </location>
</feature>
<name>A0A8T0HNI2_CERPU</name>